<proteinExistence type="predicted"/>
<accession>A0A2Z3H0M4</accession>
<reference evidence="1 2" key="1">
    <citation type="submission" date="2018-01" db="EMBL/GenBank/DDBJ databases">
        <title>G. obscuriglobus.</title>
        <authorList>
            <person name="Franke J."/>
            <person name="Blomberg W."/>
            <person name="Selmecki A."/>
        </authorList>
    </citation>
    <scope>NUCLEOTIDE SEQUENCE [LARGE SCALE GENOMIC DNA]</scope>
    <source>
        <strain evidence="1 2">DSM 5831</strain>
    </source>
</reference>
<evidence type="ECO:0000313" key="2">
    <source>
        <dbReference type="Proteomes" id="UP000245802"/>
    </source>
</evidence>
<protein>
    <submittedName>
        <fullName evidence="1">Uncharacterized protein</fullName>
    </submittedName>
</protein>
<gene>
    <name evidence="1" type="ORF">C1280_27155</name>
</gene>
<name>A0A2Z3H0M4_9BACT</name>
<sequence>MWYALAIVAALVGYWSARYWLAFRRVRALQAGLDKLGDPLGRTRAEVAAALGPPTRVPEPTADEELMIWVEKGRFSLLDAYTVSAHVEARMRFRDGVCVALNDHDEPEPGPDRRI</sequence>
<evidence type="ECO:0000313" key="1">
    <source>
        <dbReference type="EMBL" id="AWM40319.1"/>
    </source>
</evidence>
<dbReference type="RefSeq" id="WP_010040523.1">
    <property type="nucleotide sequence ID" value="NZ_CP025958.1"/>
</dbReference>
<dbReference type="KEGG" id="gog:C1280_27155"/>
<dbReference type="AlphaFoldDB" id="A0A2Z3H0M4"/>
<dbReference type="EMBL" id="CP025958">
    <property type="protein sequence ID" value="AWM40319.1"/>
    <property type="molecule type" value="Genomic_DNA"/>
</dbReference>
<keyword evidence="2" id="KW-1185">Reference proteome</keyword>
<organism evidence="1 2">
    <name type="scientific">Gemmata obscuriglobus</name>
    <dbReference type="NCBI Taxonomy" id="114"/>
    <lineage>
        <taxon>Bacteria</taxon>
        <taxon>Pseudomonadati</taxon>
        <taxon>Planctomycetota</taxon>
        <taxon>Planctomycetia</taxon>
        <taxon>Gemmatales</taxon>
        <taxon>Gemmataceae</taxon>
        <taxon>Gemmata</taxon>
    </lineage>
</organism>
<dbReference type="Proteomes" id="UP000245802">
    <property type="component" value="Chromosome"/>
</dbReference>